<name>A0A9D4R8I0_DREPO</name>
<organism evidence="2 3">
    <name type="scientific">Dreissena polymorpha</name>
    <name type="common">Zebra mussel</name>
    <name type="synonym">Mytilus polymorpha</name>
    <dbReference type="NCBI Taxonomy" id="45954"/>
    <lineage>
        <taxon>Eukaryota</taxon>
        <taxon>Metazoa</taxon>
        <taxon>Spiralia</taxon>
        <taxon>Lophotrochozoa</taxon>
        <taxon>Mollusca</taxon>
        <taxon>Bivalvia</taxon>
        <taxon>Autobranchia</taxon>
        <taxon>Heteroconchia</taxon>
        <taxon>Euheterodonta</taxon>
        <taxon>Imparidentia</taxon>
        <taxon>Neoheterodontei</taxon>
        <taxon>Myida</taxon>
        <taxon>Dreissenoidea</taxon>
        <taxon>Dreissenidae</taxon>
        <taxon>Dreissena</taxon>
    </lineage>
</organism>
<sequence>MLWDYRELYHSNISPAGEQSFFSPQICDASSTPIVLLWTGDCDLSRTGHMFTANHVVPIVKTEMMQYVEIISDSRTKKMNSYLGYGSRPSSTICANSNLTPKPPEPPVNEPKAKKVRNK</sequence>
<reference evidence="2" key="1">
    <citation type="journal article" date="2019" name="bioRxiv">
        <title>The Genome of the Zebra Mussel, Dreissena polymorpha: A Resource for Invasive Species Research.</title>
        <authorList>
            <person name="McCartney M.A."/>
            <person name="Auch B."/>
            <person name="Kono T."/>
            <person name="Mallez S."/>
            <person name="Zhang Y."/>
            <person name="Obille A."/>
            <person name="Becker A."/>
            <person name="Abrahante J.E."/>
            <person name="Garbe J."/>
            <person name="Badalamenti J.P."/>
            <person name="Herman A."/>
            <person name="Mangelson H."/>
            <person name="Liachko I."/>
            <person name="Sullivan S."/>
            <person name="Sone E.D."/>
            <person name="Koren S."/>
            <person name="Silverstein K.A.T."/>
            <person name="Beckman K.B."/>
            <person name="Gohl D.M."/>
        </authorList>
    </citation>
    <scope>NUCLEOTIDE SEQUENCE</scope>
    <source>
        <strain evidence="2">Duluth1</strain>
        <tissue evidence="2">Whole animal</tissue>
    </source>
</reference>
<gene>
    <name evidence="2" type="ORF">DPMN_101650</name>
</gene>
<evidence type="ECO:0000313" key="3">
    <source>
        <dbReference type="Proteomes" id="UP000828390"/>
    </source>
</evidence>
<dbReference type="AlphaFoldDB" id="A0A9D4R8I0"/>
<feature type="compositionally biased region" description="Polar residues" evidence="1">
    <location>
        <begin position="88"/>
        <end position="100"/>
    </location>
</feature>
<evidence type="ECO:0000256" key="1">
    <source>
        <dbReference type="SAM" id="MobiDB-lite"/>
    </source>
</evidence>
<evidence type="ECO:0000313" key="2">
    <source>
        <dbReference type="EMBL" id="KAH3859004.1"/>
    </source>
</evidence>
<dbReference type="EMBL" id="JAIWYP010000003">
    <property type="protein sequence ID" value="KAH3859004.1"/>
    <property type="molecule type" value="Genomic_DNA"/>
</dbReference>
<comment type="caution">
    <text evidence="2">The sequence shown here is derived from an EMBL/GenBank/DDBJ whole genome shotgun (WGS) entry which is preliminary data.</text>
</comment>
<accession>A0A9D4R8I0</accession>
<feature type="region of interest" description="Disordered" evidence="1">
    <location>
        <begin position="87"/>
        <end position="119"/>
    </location>
</feature>
<proteinExistence type="predicted"/>
<reference evidence="2" key="2">
    <citation type="submission" date="2020-11" db="EMBL/GenBank/DDBJ databases">
        <authorList>
            <person name="McCartney M.A."/>
            <person name="Auch B."/>
            <person name="Kono T."/>
            <person name="Mallez S."/>
            <person name="Becker A."/>
            <person name="Gohl D.M."/>
            <person name="Silverstein K.A.T."/>
            <person name="Koren S."/>
            <person name="Bechman K.B."/>
            <person name="Herman A."/>
            <person name="Abrahante J.E."/>
            <person name="Garbe J."/>
        </authorList>
    </citation>
    <scope>NUCLEOTIDE SEQUENCE</scope>
    <source>
        <strain evidence="2">Duluth1</strain>
        <tissue evidence="2">Whole animal</tissue>
    </source>
</reference>
<dbReference type="Proteomes" id="UP000828390">
    <property type="component" value="Unassembled WGS sequence"/>
</dbReference>
<protein>
    <submittedName>
        <fullName evidence="2">Uncharacterized protein</fullName>
    </submittedName>
</protein>
<keyword evidence="3" id="KW-1185">Reference proteome</keyword>